<evidence type="ECO:0000313" key="5">
    <source>
        <dbReference type="EMBL" id="MDQ0749505.1"/>
    </source>
</evidence>
<dbReference type="SMART" id="SM00382">
    <property type="entry name" value="AAA"/>
    <property type="match status" value="1"/>
</dbReference>
<keyword evidence="3 5" id="KW-0067">ATP-binding</keyword>
<protein>
    <submittedName>
        <fullName evidence="5">ABC-2 type transport system ATP-binding protein</fullName>
    </submittedName>
</protein>
<keyword evidence="6" id="KW-1185">Reference proteome</keyword>
<keyword evidence="1" id="KW-0813">Transport</keyword>
<dbReference type="InterPro" id="IPR027417">
    <property type="entry name" value="P-loop_NTPase"/>
</dbReference>
<feature type="domain" description="ABC transporter" evidence="4">
    <location>
        <begin position="6"/>
        <end position="231"/>
    </location>
</feature>
<dbReference type="Gene3D" id="3.40.50.300">
    <property type="entry name" value="P-loop containing nucleotide triphosphate hydrolases"/>
    <property type="match status" value="1"/>
</dbReference>
<evidence type="ECO:0000256" key="1">
    <source>
        <dbReference type="ARBA" id="ARBA00022448"/>
    </source>
</evidence>
<dbReference type="SUPFAM" id="SSF52540">
    <property type="entry name" value="P-loop containing nucleoside triphosphate hydrolases"/>
    <property type="match status" value="1"/>
</dbReference>
<dbReference type="InterPro" id="IPR003439">
    <property type="entry name" value="ABC_transporter-like_ATP-bd"/>
</dbReference>
<name>A0ABU0QQT3_9ACTN</name>
<dbReference type="RefSeq" id="WP_307176074.1">
    <property type="nucleotide sequence ID" value="NZ_JAUSYP010000001.1"/>
</dbReference>
<evidence type="ECO:0000256" key="2">
    <source>
        <dbReference type="ARBA" id="ARBA00022741"/>
    </source>
</evidence>
<reference evidence="5 6" key="1">
    <citation type="submission" date="2023-07" db="EMBL/GenBank/DDBJ databases">
        <title>Comparative genomics of wheat-associated soil bacteria to identify genetic determinants of phenazine resistance.</title>
        <authorList>
            <person name="Mouncey N."/>
        </authorList>
    </citation>
    <scope>NUCLEOTIDE SEQUENCE [LARGE SCALE GENOMIC DNA]</scope>
    <source>
        <strain evidence="5 6">B3I12</strain>
    </source>
</reference>
<dbReference type="PROSITE" id="PS50893">
    <property type="entry name" value="ABC_TRANSPORTER_2"/>
    <property type="match status" value="1"/>
</dbReference>
<dbReference type="InterPro" id="IPR003593">
    <property type="entry name" value="AAA+_ATPase"/>
</dbReference>
<dbReference type="PANTHER" id="PTHR42939">
    <property type="entry name" value="ABC TRANSPORTER ATP-BINDING PROTEIN ALBC-RELATED"/>
    <property type="match status" value="1"/>
</dbReference>
<dbReference type="PROSITE" id="PS00211">
    <property type="entry name" value="ABC_TRANSPORTER_1"/>
    <property type="match status" value="1"/>
</dbReference>
<dbReference type="InterPro" id="IPR017871">
    <property type="entry name" value="ABC_transporter-like_CS"/>
</dbReference>
<keyword evidence="2" id="KW-0547">Nucleotide-binding</keyword>
<sequence>MIDTAIEAAALGRRFGRRRRPALNGCAFRLPAGRVCAVVGPNGAGKSTLLALAAGLLRPSEGTITVLGRTPAAAREHLAYVAQNKPLHPQLTIAGTLRLGRDLNPRRWDAGAAERIVAEGDLDPDAKVRSLSGGQRTRVALALALGKRPELLLLDEPMADLDPLARHQLMATLMADAADQGTTVVMSSHVVAELEGSCDHLLLLGAGRVRLSGPLDDLLAAHTLVTGRAGDSLDPHTVVESRTTGRQLTALVRPAGPLGAGRQTDRPSLEELVLAHLRSPDAPELLLDSAQGAAA</sequence>
<dbReference type="CDD" id="cd03230">
    <property type="entry name" value="ABC_DR_subfamily_A"/>
    <property type="match status" value="1"/>
</dbReference>
<evidence type="ECO:0000259" key="4">
    <source>
        <dbReference type="PROSITE" id="PS50893"/>
    </source>
</evidence>
<dbReference type="Pfam" id="PF00005">
    <property type="entry name" value="ABC_tran"/>
    <property type="match status" value="1"/>
</dbReference>
<dbReference type="EMBL" id="JAUSYP010000001">
    <property type="protein sequence ID" value="MDQ0749505.1"/>
    <property type="molecule type" value="Genomic_DNA"/>
</dbReference>
<dbReference type="Proteomes" id="UP001232755">
    <property type="component" value="Unassembled WGS sequence"/>
</dbReference>
<dbReference type="GO" id="GO:0005524">
    <property type="term" value="F:ATP binding"/>
    <property type="evidence" value="ECO:0007669"/>
    <property type="project" value="UniProtKB-KW"/>
</dbReference>
<organism evidence="5 6">
    <name type="scientific">Streptomyces africanus</name>
    <dbReference type="NCBI Taxonomy" id="231024"/>
    <lineage>
        <taxon>Bacteria</taxon>
        <taxon>Bacillati</taxon>
        <taxon>Actinomycetota</taxon>
        <taxon>Actinomycetes</taxon>
        <taxon>Kitasatosporales</taxon>
        <taxon>Streptomycetaceae</taxon>
        <taxon>Streptomyces</taxon>
    </lineage>
</organism>
<gene>
    <name evidence="5" type="ORF">QF034_003736</name>
</gene>
<accession>A0ABU0QQT3</accession>
<dbReference type="InterPro" id="IPR051782">
    <property type="entry name" value="ABC_Transporter_VariousFunc"/>
</dbReference>
<evidence type="ECO:0000256" key="3">
    <source>
        <dbReference type="ARBA" id="ARBA00022840"/>
    </source>
</evidence>
<comment type="caution">
    <text evidence="5">The sequence shown here is derived from an EMBL/GenBank/DDBJ whole genome shotgun (WGS) entry which is preliminary data.</text>
</comment>
<dbReference type="PANTHER" id="PTHR42939:SF1">
    <property type="entry name" value="ABC TRANSPORTER ATP-BINDING PROTEIN ALBC-RELATED"/>
    <property type="match status" value="1"/>
</dbReference>
<evidence type="ECO:0000313" key="6">
    <source>
        <dbReference type="Proteomes" id="UP001232755"/>
    </source>
</evidence>
<proteinExistence type="predicted"/>